<dbReference type="InParanoid" id="E4UQM0"/>
<reference evidence="2" key="1">
    <citation type="journal article" date="2012" name="MBio">
        <title>Comparative genome analysis of Trichophyton rubrum and related dermatophytes reveals candidate genes involved in infection.</title>
        <authorList>
            <person name="Martinez D.A."/>
            <person name="Oliver B.G."/>
            <person name="Graeser Y."/>
            <person name="Goldberg J.M."/>
            <person name="Li W."/>
            <person name="Martinez-Rossi N.M."/>
            <person name="Monod M."/>
            <person name="Shelest E."/>
            <person name="Barton R.C."/>
            <person name="Birch E."/>
            <person name="Brakhage A.A."/>
            <person name="Chen Z."/>
            <person name="Gurr S.J."/>
            <person name="Heiman D."/>
            <person name="Heitman J."/>
            <person name="Kosti I."/>
            <person name="Rossi A."/>
            <person name="Saif S."/>
            <person name="Samalova M."/>
            <person name="Saunders C.W."/>
            <person name="Shea T."/>
            <person name="Summerbell R.C."/>
            <person name="Xu J."/>
            <person name="Young S."/>
            <person name="Zeng Q."/>
            <person name="Birren B.W."/>
            <person name="Cuomo C.A."/>
            <person name="White T.C."/>
        </authorList>
    </citation>
    <scope>NUCLEOTIDE SEQUENCE [LARGE SCALE GENOMIC DNA]</scope>
    <source>
        <strain evidence="2">ATCC MYA-4604 / CBS 118893</strain>
    </source>
</reference>
<protein>
    <submittedName>
        <fullName evidence="1">Uncharacterized protein</fullName>
    </submittedName>
</protein>
<sequence length="246" mass="26893">MGIPKKHGIELEWQTRCSSLRTFSGTRSDVRVWMILNPKHADVAFPKPILGRPTGIFVVLFCPGARGESFELVRIGAPGSCLVAPGPLLSAPVLTEIAGVFVDNGWFLLAPSSPISGRAGCGPPRREKREEDSCCKERVGGDIHGSPPDRSCMHASWGDQPLLLAIASFKAHKWASTRGGIKMPARRAVELYPEYTYGLLRDMYIPRQRKTQKSVFRAAADLPDRLDSGTVFSIAFPTGVSAFERS</sequence>
<gene>
    <name evidence="1" type="ORF">MGYG_02262</name>
</gene>
<dbReference type="Proteomes" id="UP000002669">
    <property type="component" value="Unassembled WGS sequence"/>
</dbReference>
<evidence type="ECO:0000313" key="2">
    <source>
        <dbReference type="Proteomes" id="UP000002669"/>
    </source>
</evidence>
<dbReference type="GeneID" id="10030033"/>
<keyword evidence="2" id="KW-1185">Reference proteome</keyword>
<evidence type="ECO:0000313" key="1">
    <source>
        <dbReference type="EMBL" id="EFQ99249.1"/>
    </source>
</evidence>
<name>E4UQM0_ARTGP</name>
<organism evidence="2">
    <name type="scientific">Arthroderma gypseum (strain ATCC MYA-4604 / CBS 118893)</name>
    <name type="common">Microsporum gypseum</name>
    <dbReference type="NCBI Taxonomy" id="535722"/>
    <lineage>
        <taxon>Eukaryota</taxon>
        <taxon>Fungi</taxon>
        <taxon>Dikarya</taxon>
        <taxon>Ascomycota</taxon>
        <taxon>Pezizomycotina</taxon>
        <taxon>Eurotiomycetes</taxon>
        <taxon>Eurotiomycetidae</taxon>
        <taxon>Onygenales</taxon>
        <taxon>Arthrodermataceae</taxon>
        <taxon>Nannizzia</taxon>
    </lineage>
</organism>
<dbReference type="AlphaFoldDB" id="E4UQM0"/>
<dbReference type="RefSeq" id="XP_003174732.1">
    <property type="nucleotide sequence ID" value="XM_003174684.1"/>
</dbReference>
<accession>E4UQM0</accession>
<dbReference type="EMBL" id="DS989823">
    <property type="protein sequence ID" value="EFQ99249.1"/>
    <property type="molecule type" value="Genomic_DNA"/>
</dbReference>
<dbReference type="HOGENOM" id="CLU_1128816_0_0_1"/>
<dbReference type="VEuPathDB" id="FungiDB:MGYG_02262"/>
<proteinExistence type="predicted"/>